<evidence type="ECO:0000313" key="2">
    <source>
        <dbReference type="Proteomes" id="UP000009097"/>
    </source>
</evidence>
<name>A0A0J9WK56_FUSO4</name>
<organism evidence="1 2">
    <name type="scientific">Fusarium oxysporum f. sp. lycopersici (strain 4287 / CBS 123668 / FGSC 9935 / NRRL 34936)</name>
    <name type="common">Fusarium vascular wilt of tomato</name>
    <dbReference type="NCBI Taxonomy" id="426428"/>
    <lineage>
        <taxon>Eukaryota</taxon>
        <taxon>Fungi</taxon>
        <taxon>Dikarya</taxon>
        <taxon>Ascomycota</taxon>
        <taxon>Pezizomycotina</taxon>
        <taxon>Sordariomycetes</taxon>
        <taxon>Hypocreomycetidae</taxon>
        <taxon>Hypocreales</taxon>
        <taxon>Nectriaceae</taxon>
        <taxon>Fusarium</taxon>
        <taxon>Fusarium oxysporum species complex</taxon>
    </lineage>
</organism>
<dbReference type="VEuPathDB" id="FungiDB:FOXG_18883"/>
<dbReference type="Proteomes" id="UP000009097">
    <property type="component" value="Unassembled WGS sequence"/>
</dbReference>
<dbReference type="RefSeq" id="XP_018239492.1">
    <property type="nucleotide sequence ID" value="XM_018399025.1"/>
</dbReference>
<dbReference type="EMBL" id="DS231699">
    <property type="protein sequence ID" value="KNB01447.1"/>
    <property type="molecule type" value="Genomic_DNA"/>
</dbReference>
<reference evidence="1" key="2">
    <citation type="journal article" date="2010" name="Nature">
        <title>Comparative genomics reveals mobile pathogenicity chromosomes in Fusarium.</title>
        <authorList>
            <person name="Ma L.J."/>
            <person name="van der Does H.C."/>
            <person name="Borkovich K.A."/>
            <person name="Coleman J.J."/>
            <person name="Daboussi M.J."/>
            <person name="Di Pietro A."/>
            <person name="Dufresne M."/>
            <person name="Freitag M."/>
            <person name="Grabherr M."/>
            <person name="Henrissat B."/>
            <person name="Houterman P.M."/>
            <person name="Kang S."/>
            <person name="Shim W.B."/>
            <person name="Woloshuk C."/>
            <person name="Xie X."/>
            <person name="Xu J.R."/>
            <person name="Antoniw J."/>
            <person name="Baker S.E."/>
            <person name="Bluhm B.H."/>
            <person name="Breakspear A."/>
            <person name="Brown D.W."/>
            <person name="Butchko R.A."/>
            <person name="Chapman S."/>
            <person name="Coulson R."/>
            <person name="Coutinho P.M."/>
            <person name="Danchin E.G."/>
            <person name="Diener A."/>
            <person name="Gale L.R."/>
            <person name="Gardiner D.M."/>
            <person name="Goff S."/>
            <person name="Hammond-Kosack K.E."/>
            <person name="Hilburn K."/>
            <person name="Hua-Van A."/>
            <person name="Jonkers W."/>
            <person name="Kazan K."/>
            <person name="Kodira C.D."/>
            <person name="Koehrsen M."/>
            <person name="Kumar L."/>
            <person name="Lee Y.H."/>
            <person name="Li L."/>
            <person name="Manners J.M."/>
            <person name="Miranda-Saavedra D."/>
            <person name="Mukherjee M."/>
            <person name="Park G."/>
            <person name="Park J."/>
            <person name="Park S.Y."/>
            <person name="Proctor R.H."/>
            <person name="Regev A."/>
            <person name="Ruiz-Roldan M.C."/>
            <person name="Sain D."/>
            <person name="Sakthikumar S."/>
            <person name="Sykes S."/>
            <person name="Schwartz D.C."/>
            <person name="Turgeon B.G."/>
            <person name="Wapinski I."/>
            <person name="Yoder O."/>
            <person name="Young S."/>
            <person name="Zeng Q."/>
            <person name="Zhou S."/>
            <person name="Galagan J."/>
            <person name="Cuomo C.A."/>
            <person name="Kistler H.C."/>
            <person name="Rep M."/>
        </authorList>
    </citation>
    <scope>NUCLEOTIDE SEQUENCE [LARGE SCALE GENOMIC DNA]</scope>
    <source>
        <strain evidence="1">4287</strain>
    </source>
</reference>
<dbReference type="GeneID" id="28959589"/>
<dbReference type="KEGG" id="fox:FOXG_18883"/>
<reference evidence="1" key="1">
    <citation type="submission" date="2007-04" db="EMBL/GenBank/DDBJ databases">
        <authorList>
            <consortium name="The Broad Institute Genome Sequencing Platform"/>
            <person name="Birren B."/>
            <person name="Lander E."/>
            <person name="Galagan J."/>
            <person name="Nusbaum C."/>
            <person name="Devon K."/>
            <person name="Ma L.-J."/>
            <person name="Jaffe D."/>
            <person name="Butler J."/>
            <person name="Alvarez P."/>
            <person name="Gnerre S."/>
            <person name="Grabherr M."/>
            <person name="Kleber M."/>
            <person name="Mauceli E."/>
            <person name="Brockman W."/>
            <person name="MacCallum I.A."/>
            <person name="Young S."/>
            <person name="LaButti K."/>
            <person name="DeCaprio D."/>
            <person name="Crawford M."/>
            <person name="Koehrsen M."/>
            <person name="Engels R."/>
            <person name="Montgomery P."/>
            <person name="Pearson M."/>
            <person name="Howarth C."/>
            <person name="Larson L."/>
            <person name="White J."/>
            <person name="O'Leary S."/>
            <person name="Kodira C."/>
            <person name="Zeng Q."/>
            <person name="Yandava C."/>
            <person name="Alvarado L."/>
            <person name="Kistler C."/>
            <person name="Shim W.-B."/>
            <person name="Kang S."/>
            <person name="Woloshuk C."/>
        </authorList>
    </citation>
    <scope>NUCLEOTIDE SEQUENCE</scope>
    <source>
        <strain evidence="1">4287</strain>
    </source>
</reference>
<dbReference type="AlphaFoldDB" id="A0A0J9WK56"/>
<proteinExistence type="predicted"/>
<protein>
    <submittedName>
        <fullName evidence="1">Uncharacterized protein</fullName>
    </submittedName>
</protein>
<accession>A0A0J9WK56</accession>
<sequence length="30" mass="3420">MANRRDESLYRARLDNTLKRGLFASGGFGF</sequence>
<gene>
    <name evidence="1" type="ORF">FOXG_18883</name>
</gene>
<evidence type="ECO:0000313" key="1">
    <source>
        <dbReference type="EMBL" id="KNB01447.1"/>
    </source>
</evidence>